<protein>
    <submittedName>
        <fullName evidence="1">Uncharacterized protein</fullName>
    </submittedName>
</protein>
<comment type="caution">
    <text evidence="1">The sequence shown here is derived from an EMBL/GenBank/DDBJ whole genome shotgun (WGS) entry which is preliminary data.</text>
</comment>
<proteinExistence type="predicted"/>
<evidence type="ECO:0000313" key="2">
    <source>
        <dbReference type="Proteomes" id="UP000092124"/>
    </source>
</evidence>
<dbReference type="EMBL" id="LZPO01117035">
    <property type="protein sequence ID" value="OBS57642.1"/>
    <property type="molecule type" value="Genomic_DNA"/>
</dbReference>
<dbReference type="PANTHER" id="PTHR44830">
    <property type="entry name" value="ELONGATION FACTOR 1 ALPHA"/>
    <property type="match status" value="1"/>
</dbReference>
<dbReference type="STRING" id="56216.A0A1A6FWS3"/>
<feature type="non-terminal residue" evidence="1">
    <location>
        <position position="185"/>
    </location>
</feature>
<accession>A0A1A6FWS3</accession>
<dbReference type="Proteomes" id="UP000092124">
    <property type="component" value="Unassembled WGS sequence"/>
</dbReference>
<evidence type="ECO:0000313" key="1">
    <source>
        <dbReference type="EMBL" id="OBS57642.1"/>
    </source>
</evidence>
<organism evidence="1 2">
    <name type="scientific">Neotoma lepida</name>
    <name type="common">Desert woodrat</name>
    <dbReference type="NCBI Taxonomy" id="56216"/>
    <lineage>
        <taxon>Eukaryota</taxon>
        <taxon>Metazoa</taxon>
        <taxon>Chordata</taxon>
        <taxon>Craniata</taxon>
        <taxon>Vertebrata</taxon>
        <taxon>Euteleostomi</taxon>
        <taxon>Mammalia</taxon>
        <taxon>Eutheria</taxon>
        <taxon>Euarchontoglires</taxon>
        <taxon>Glires</taxon>
        <taxon>Rodentia</taxon>
        <taxon>Myomorpha</taxon>
        <taxon>Muroidea</taxon>
        <taxon>Cricetidae</taxon>
        <taxon>Neotominae</taxon>
        <taxon>Neotoma</taxon>
    </lineage>
</organism>
<reference evidence="1 2" key="1">
    <citation type="submission" date="2016-06" db="EMBL/GenBank/DDBJ databases">
        <title>The Draft Genome Sequence and Annotation of the Desert Woodrat Neotoma lepida.</title>
        <authorList>
            <person name="Campbell M."/>
            <person name="Oakeson K.F."/>
            <person name="Yandell M."/>
            <person name="Halpert J.R."/>
            <person name="Dearing D."/>
        </authorList>
    </citation>
    <scope>NUCLEOTIDE SEQUENCE [LARGE SCALE GENOMIC DNA]</scope>
    <source>
        <strain evidence="1">417</strain>
        <tissue evidence="1">Liver</tissue>
    </source>
</reference>
<dbReference type="AlphaFoldDB" id="A0A1A6FWS3"/>
<gene>
    <name evidence="1" type="ORF">A6R68_11235</name>
</gene>
<keyword evidence="2" id="KW-1185">Reference proteome</keyword>
<dbReference type="PANTHER" id="PTHR44830:SF1">
    <property type="entry name" value="TR-TYPE G DOMAIN-CONTAINING PROTEIN"/>
    <property type="match status" value="1"/>
</dbReference>
<sequence length="185" mass="20488">MKRLHPNHCPTGNIGPCFPGCCCWCSWKVTHKDDNASRLPLHKALDCILLSTHPTAKPLNLVLHTVYKLMVFIQTRGDWHSQLQHRFATLLQVTSQVKSVAMHHRALGQGLLEDKCAAMSRTCLSKTFIMALLLVFFSPVLETGGSFHCSIILIHPGHVNASTAHTLGGFTAHTACKFAELKKKI</sequence>
<name>A0A1A6FWS3_NEOLE</name>